<accession>A0ABQ9CX98</accession>
<name>A0ABQ9CX98_9PASS</name>
<gene>
    <name evidence="1" type="ORF">WISP_122028</name>
</gene>
<proteinExistence type="predicted"/>
<evidence type="ECO:0000313" key="1">
    <source>
        <dbReference type="EMBL" id="KAJ7408235.1"/>
    </source>
</evidence>
<dbReference type="PANTHER" id="PTHR33332">
    <property type="entry name" value="REVERSE TRANSCRIPTASE DOMAIN-CONTAINING PROTEIN"/>
    <property type="match status" value="1"/>
</dbReference>
<dbReference type="EMBL" id="WHWB01034556">
    <property type="protein sequence ID" value="KAJ7408235.1"/>
    <property type="molecule type" value="Genomic_DNA"/>
</dbReference>
<keyword evidence="2" id="KW-1185">Reference proteome</keyword>
<dbReference type="Proteomes" id="UP001145742">
    <property type="component" value="Unassembled WGS sequence"/>
</dbReference>
<evidence type="ECO:0000313" key="2">
    <source>
        <dbReference type="Proteomes" id="UP001145742"/>
    </source>
</evidence>
<organism evidence="1 2">
    <name type="scientific">Willisornis vidua</name>
    <name type="common">Xingu scale-backed antbird</name>
    <dbReference type="NCBI Taxonomy" id="1566151"/>
    <lineage>
        <taxon>Eukaryota</taxon>
        <taxon>Metazoa</taxon>
        <taxon>Chordata</taxon>
        <taxon>Craniata</taxon>
        <taxon>Vertebrata</taxon>
        <taxon>Euteleostomi</taxon>
        <taxon>Archelosauria</taxon>
        <taxon>Archosauria</taxon>
        <taxon>Dinosauria</taxon>
        <taxon>Saurischia</taxon>
        <taxon>Theropoda</taxon>
        <taxon>Coelurosauria</taxon>
        <taxon>Aves</taxon>
        <taxon>Neognathae</taxon>
        <taxon>Neoaves</taxon>
        <taxon>Telluraves</taxon>
        <taxon>Australaves</taxon>
        <taxon>Passeriformes</taxon>
        <taxon>Thamnophilidae</taxon>
        <taxon>Willisornis</taxon>
    </lineage>
</organism>
<sequence>MDWGNPKHKYRLGGGRIESSPEDNNLGELVDENLNMTQQCALAAQKAQCVLGCIKRNMASMSRELILPLCLALVRPHWSTVSNSGHLNISKREKVMDIVGGLEHLSYGDRLRELGLFTLKKRRFWRDLIAPSSA</sequence>
<comment type="caution">
    <text evidence="1">The sequence shown here is derived from an EMBL/GenBank/DDBJ whole genome shotgun (WGS) entry which is preliminary data.</text>
</comment>
<reference evidence="1" key="1">
    <citation type="submission" date="2019-10" db="EMBL/GenBank/DDBJ databases">
        <authorList>
            <person name="Soares A.E.R."/>
            <person name="Aleixo A."/>
            <person name="Schneider P."/>
            <person name="Miyaki C.Y."/>
            <person name="Schneider M.P."/>
            <person name="Mello C."/>
            <person name="Vasconcelos A.T.R."/>
        </authorList>
    </citation>
    <scope>NUCLEOTIDE SEQUENCE</scope>
    <source>
        <tissue evidence="1">Muscle</tissue>
    </source>
</reference>
<protein>
    <submittedName>
        <fullName evidence="1">Uncharacterized protein</fullName>
    </submittedName>
</protein>